<gene>
    <name evidence="3" type="primary">glpQ_1</name>
    <name evidence="3" type="ORF">PDESU_04598</name>
</gene>
<dbReference type="Proteomes" id="UP000366872">
    <property type="component" value="Unassembled WGS sequence"/>
</dbReference>
<evidence type="ECO:0000259" key="2">
    <source>
        <dbReference type="PROSITE" id="PS51704"/>
    </source>
</evidence>
<feature type="signal peptide" evidence="1">
    <location>
        <begin position="1"/>
        <end position="19"/>
    </location>
</feature>
<dbReference type="InterPro" id="IPR030395">
    <property type="entry name" value="GP_PDE_dom"/>
</dbReference>
<feature type="domain" description="GP-PDE" evidence="2">
    <location>
        <begin position="22"/>
        <end position="264"/>
    </location>
</feature>
<dbReference type="RefSeq" id="WP_136081569.1">
    <property type="nucleotide sequence ID" value="NZ_CAAHFG010000003.1"/>
</dbReference>
<dbReference type="PANTHER" id="PTHR46211">
    <property type="entry name" value="GLYCEROPHOSPHORYL DIESTER PHOSPHODIESTERASE"/>
    <property type="match status" value="1"/>
</dbReference>
<dbReference type="Gene3D" id="3.20.20.190">
    <property type="entry name" value="Phosphatidylinositol (PI) phosphodiesterase"/>
    <property type="match status" value="1"/>
</dbReference>
<dbReference type="GO" id="GO:0008081">
    <property type="term" value="F:phosphoric diester hydrolase activity"/>
    <property type="evidence" value="ECO:0007669"/>
    <property type="project" value="InterPro"/>
</dbReference>
<keyword evidence="1" id="KW-0732">Signal</keyword>
<dbReference type="AlphaFoldDB" id="A0A6C2U7F4"/>
<keyword evidence="4" id="KW-1185">Reference proteome</keyword>
<dbReference type="PROSITE" id="PS51704">
    <property type="entry name" value="GP_PDE"/>
    <property type="match status" value="1"/>
</dbReference>
<dbReference type="InterPro" id="IPR017946">
    <property type="entry name" value="PLC-like_Pdiesterase_TIM-brl"/>
</dbReference>
<sequence length="268" mass="29055">MMRTLPAFAFFALSVAIFAEKPMIVAHRGASREAPENTIPAFELAWKQGADAIEGDFHLTQDGHIVCIHDKDTKRIAGKQLIIAESRLADLQQLDVGIHKGKAYAGTTIPTIEQVFDTVPPNKTIYIEVKCGTAIVPALVEAIKHANIKPEQVVVISFDKNVIKAIKTAAPRLKASWLCGFKQSKSGSVSPSFDHVLATLEQIGADGLSAGKDHLGEPLVSRIQAEGYEFHVWTVDNPEAARNFLDWGAKSITTNVPGRMKQALAGNP</sequence>
<dbReference type="GO" id="GO:0006629">
    <property type="term" value="P:lipid metabolic process"/>
    <property type="evidence" value="ECO:0007669"/>
    <property type="project" value="InterPro"/>
</dbReference>
<proteinExistence type="predicted"/>
<dbReference type="PANTHER" id="PTHR46211:SF1">
    <property type="entry name" value="GLYCEROPHOSPHODIESTER PHOSPHODIESTERASE, CYTOPLASMIC"/>
    <property type="match status" value="1"/>
</dbReference>
<evidence type="ECO:0000313" key="3">
    <source>
        <dbReference type="EMBL" id="VGO16008.1"/>
    </source>
</evidence>
<protein>
    <submittedName>
        <fullName evidence="3">Glycerophosphodiester phosphodiesterase</fullName>
    </submittedName>
</protein>
<dbReference type="EMBL" id="CAAHFG010000003">
    <property type="protein sequence ID" value="VGO16008.1"/>
    <property type="molecule type" value="Genomic_DNA"/>
</dbReference>
<dbReference type="SUPFAM" id="SSF51695">
    <property type="entry name" value="PLC-like phosphodiesterases"/>
    <property type="match status" value="1"/>
</dbReference>
<accession>A0A6C2U7F4</accession>
<evidence type="ECO:0000313" key="4">
    <source>
        <dbReference type="Proteomes" id="UP000366872"/>
    </source>
</evidence>
<dbReference type="CDD" id="cd08582">
    <property type="entry name" value="GDPD_like_2"/>
    <property type="match status" value="1"/>
</dbReference>
<organism evidence="3 4">
    <name type="scientific">Pontiella desulfatans</name>
    <dbReference type="NCBI Taxonomy" id="2750659"/>
    <lineage>
        <taxon>Bacteria</taxon>
        <taxon>Pseudomonadati</taxon>
        <taxon>Kiritimatiellota</taxon>
        <taxon>Kiritimatiellia</taxon>
        <taxon>Kiritimatiellales</taxon>
        <taxon>Pontiellaceae</taxon>
        <taxon>Pontiella</taxon>
    </lineage>
</organism>
<dbReference type="Pfam" id="PF03009">
    <property type="entry name" value="GDPD"/>
    <property type="match status" value="1"/>
</dbReference>
<evidence type="ECO:0000256" key="1">
    <source>
        <dbReference type="SAM" id="SignalP"/>
    </source>
</evidence>
<reference evidence="3 4" key="1">
    <citation type="submission" date="2019-04" db="EMBL/GenBank/DDBJ databases">
        <authorList>
            <person name="Van Vliet M D."/>
        </authorList>
    </citation>
    <scope>NUCLEOTIDE SEQUENCE [LARGE SCALE GENOMIC DNA]</scope>
    <source>
        <strain evidence="3 4">F1</strain>
    </source>
</reference>
<feature type="chain" id="PRO_5025603823" evidence="1">
    <location>
        <begin position="20"/>
        <end position="268"/>
    </location>
</feature>
<name>A0A6C2U7F4_PONDE</name>